<sequence>MKFTKSLLLLIVAIIAGSNATETFSNFNVTNSAAGSKCLTAPVELKIGSCQSACESVIMISLIDYPSNFTFNQFGTTDSKCASAFTFSYNFTCTDGTSKVPIEETTYSVVCVPDKSNSSQSNSSYSEFDSSDSSRLGSSFALFALGLLSLLSL</sequence>
<dbReference type="AlphaFoldDB" id="A0AAN7U2S5"/>
<feature type="region of interest" description="Disordered" evidence="1">
    <location>
        <begin position="115"/>
        <end position="134"/>
    </location>
</feature>
<gene>
    <name evidence="3" type="ORF">RB653_000164</name>
</gene>
<evidence type="ECO:0000313" key="4">
    <source>
        <dbReference type="Proteomes" id="UP001344447"/>
    </source>
</evidence>
<accession>A0AAN7U2S5</accession>
<evidence type="ECO:0000313" key="3">
    <source>
        <dbReference type="EMBL" id="KAK5580151.1"/>
    </source>
</evidence>
<proteinExistence type="predicted"/>
<feature type="compositionally biased region" description="Low complexity" evidence="1">
    <location>
        <begin position="116"/>
        <end position="134"/>
    </location>
</feature>
<protein>
    <submittedName>
        <fullName evidence="3">Uncharacterized protein</fullName>
    </submittedName>
</protein>
<reference evidence="3 4" key="1">
    <citation type="submission" date="2023-11" db="EMBL/GenBank/DDBJ databases">
        <title>Dfirmibasis_genome.</title>
        <authorList>
            <person name="Edelbroek B."/>
            <person name="Kjellin J."/>
            <person name="Jerlstrom-Hultqvist J."/>
            <person name="Soderbom F."/>
        </authorList>
    </citation>
    <scope>NUCLEOTIDE SEQUENCE [LARGE SCALE GENOMIC DNA]</scope>
    <source>
        <strain evidence="3 4">TNS-C-14</strain>
    </source>
</reference>
<evidence type="ECO:0000256" key="1">
    <source>
        <dbReference type="SAM" id="MobiDB-lite"/>
    </source>
</evidence>
<feature type="signal peptide" evidence="2">
    <location>
        <begin position="1"/>
        <end position="20"/>
    </location>
</feature>
<dbReference type="Proteomes" id="UP001344447">
    <property type="component" value="Unassembled WGS sequence"/>
</dbReference>
<dbReference type="EMBL" id="JAVFKY010000002">
    <property type="protein sequence ID" value="KAK5580151.1"/>
    <property type="molecule type" value="Genomic_DNA"/>
</dbReference>
<feature type="chain" id="PRO_5042912498" evidence="2">
    <location>
        <begin position="21"/>
        <end position="153"/>
    </location>
</feature>
<evidence type="ECO:0000256" key="2">
    <source>
        <dbReference type="SAM" id="SignalP"/>
    </source>
</evidence>
<keyword evidence="2" id="KW-0732">Signal</keyword>
<comment type="caution">
    <text evidence="3">The sequence shown here is derived from an EMBL/GenBank/DDBJ whole genome shotgun (WGS) entry which is preliminary data.</text>
</comment>
<organism evidence="3 4">
    <name type="scientific">Dictyostelium firmibasis</name>
    <dbReference type="NCBI Taxonomy" id="79012"/>
    <lineage>
        <taxon>Eukaryota</taxon>
        <taxon>Amoebozoa</taxon>
        <taxon>Evosea</taxon>
        <taxon>Eumycetozoa</taxon>
        <taxon>Dictyostelia</taxon>
        <taxon>Dictyosteliales</taxon>
        <taxon>Dictyosteliaceae</taxon>
        <taxon>Dictyostelium</taxon>
    </lineage>
</organism>
<name>A0AAN7U2S5_9MYCE</name>
<keyword evidence="4" id="KW-1185">Reference proteome</keyword>